<dbReference type="PANTHER" id="PTHR30337">
    <property type="entry name" value="COMPONENT OF ATP-DEPENDENT DSDNA EXONUCLEASE"/>
    <property type="match status" value="1"/>
</dbReference>
<evidence type="ECO:0000256" key="1">
    <source>
        <dbReference type="ARBA" id="ARBA00022801"/>
    </source>
</evidence>
<name>A0A6J6U0R2_9ZZZZ</name>
<accession>A0A6J6U0R2</accession>
<dbReference type="InterPro" id="IPR029052">
    <property type="entry name" value="Metallo-depent_PP-like"/>
</dbReference>
<dbReference type="InterPro" id="IPR014576">
    <property type="entry name" value="Pesterase_YhaO"/>
</dbReference>
<dbReference type="InterPro" id="IPR004843">
    <property type="entry name" value="Calcineurin-like_PHP"/>
</dbReference>
<dbReference type="GO" id="GO:0016787">
    <property type="term" value="F:hydrolase activity"/>
    <property type="evidence" value="ECO:0007669"/>
    <property type="project" value="UniProtKB-KW"/>
</dbReference>
<dbReference type="EMBL" id="CAFBOS010000226">
    <property type="protein sequence ID" value="CAB5019902.1"/>
    <property type="molecule type" value="Genomic_DNA"/>
</dbReference>
<dbReference type="SUPFAM" id="SSF56300">
    <property type="entry name" value="Metallo-dependent phosphatases"/>
    <property type="match status" value="1"/>
</dbReference>
<feature type="domain" description="Calcineurin-like phosphoesterase" evidence="2">
    <location>
        <begin position="1"/>
        <end position="196"/>
    </location>
</feature>
<dbReference type="AlphaFoldDB" id="A0A6J6U0R2"/>
<dbReference type="CDD" id="cd00840">
    <property type="entry name" value="MPP_Mre11_N"/>
    <property type="match status" value="1"/>
</dbReference>
<dbReference type="EMBL" id="CAEZYR010000073">
    <property type="protein sequence ID" value="CAB4753501.1"/>
    <property type="molecule type" value="Genomic_DNA"/>
</dbReference>
<keyword evidence="1" id="KW-0378">Hydrolase</keyword>
<evidence type="ECO:0000313" key="4">
    <source>
        <dbReference type="EMBL" id="CAB5019902.1"/>
    </source>
</evidence>
<sequence>MKVLHAADLHIDSPLRGLTRYEGAPVEEMQLAARHATENLVQAAIDHTVDLVVIAGDVFDGDWKDYGTGLFWTRQLGQLHDHGIPVVIVAGNHDAASDFSRRLTMPDNVTQLSTSKPEAKRFDHLDLVVVGQGYGARSMSNDLAAGFPIADPGLFTLGLLHTSLDGRPGHASYAPTSLDMLRGRGYQYWALGHVHKREVVLEDPWVVFPGNVQGRHARETGSKGASLVTVENGEVQSVEHLSLDVARWADCAVDCAAANDLDSILALVGSRLDEAVAEADGRLVAVRVRLVGASPAHHVLWTNPDRVEAEVRSLGALQTGVWIEKVKIETRRQSEVDTELMAGIASTAAALKASVDELAALDNMFTDFRNKIPAELRLDGGLSDGEPVLASPAHIAASLDAAVDLVTAMLSGSGAA</sequence>
<dbReference type="Gene3D" id="3.60.21.10">
    <property type="match status" value="1"/>
</dbReference>
<dbReference type="PANTHER" id="PTHR30337:SF7">
    <property type="entry name" value="PHOSPHOESTERASE"/>
    <property type="match status" value="1"/>
</dbReference>
<dbReference type="InterPro" id="IPR050535">
    <property type="entry name" value="DNA_Repair-Maintenance_Comp"/>
</dbReference>
<organism evidence="3">
    <name type="scientific">freshwater metagenome</name>
    <dbReference type="NCBI Taxonomy" id="449393"/>
    <lineage>
        <taxon>unclassified sequences</taxon>
        <taxon>metagenomes</taxon>
        <taxon>ecological metagenomes</taxon>
    </lineage>
</organism>
<dbReference type="InterPro" id="IPR041796">
    <property type="entry name" value="Mre11_N"/>
</dbReference>
<dbReference type="Pfam" id="PF00149">
    <property type="entry name" value="Metallophos"/>
    <property type="match status" value="1"/>
</dbReference>
<protein>
    <submittedName>
        <fullName evidence="3">Unannotated protein</fullName>
    </submittedName>
</protein>
<proteinExistence type="predicted"/>
<dbReference type="PIRSF" id="PIRSF033091">
    <property type="entry name" value="Pesterase_YhaO"/>
    <property type="match status" value="1"/>
</dbReference>
<evidence type="ECO:0000313" key="3">
    <source>
        <dbReference type="EMBL" id="CAB4753501.1"/>
    </source>
</evidence>
<gene>
    <name evidence="3" type="ORF">UFOPK2754_01943</name>
    <name evidence="4" type="ORF">UFOPK3967_02695</name>
</gene>
<reference evidence="3" key="1">
    <citation type="submission" date="2020-05" db="EMBL/GenBank/DDBJ databases">
        <authorList>
            <person name="Chiriac C."/>
            <person name="Salcher M."/>
            <person name="Ghai R."/>
            <person name="Kavagutti S V."/>
        </authorList>
    </citation>
    <scope>NUCLEOTIDE SEQUENCE</scope>
</reference>
<evidence type="ECO:0000259" key="2">
    <source>
        <dbReference type="Pfam" id="PF00149"/>
    </source>
</evidence>